<keyword evidence="1" id="KW-0472">Membrane</keyword>
<comment type="caution">
    <text evidence="2">The sequence shown here is derived from an EMBL/GenBank/DDBJ whole genome shotgun (WGS) entry which is preliminary data.</text>
</comment>
<sequence length="105" mass="11437">MPAVGHIQERVIATAGIIAIDVLQAHFYAVLVGKGVYVIYLSGMFISARVVDALYTIAVGIDIIDYIIVFAFEFAIVGISFETIGNGQQLIFLFKSPLIIGCQRK</sequence>
<protein>
    <submittedName>
        <fullName evidence="2">Uncharacterized protein</fullName>
    </submittedName>
</protein>
<keyword evidence="1" id="KW-1133">Transmembrane helix</keyword>
<organism evidence="2">
    <name type="scientific">bioreactor metagenome</name>
    <dbReference type="NCBI Taxonomy" id="1076179"/>
    <lineage>
        <taxon>unclassified sequences</taxon>
        <taxon>metagenomes</taxon>
        <taxon>ecological metagenomes</taxon>
    </lineage>
</organism>
<name>A0A645FFK0_9ZZZZ</name>
<reference evidence="2" key="1">
    <citation type="submission" date="2019-08" db="EMBL/GenBank/DDBJ databases">
        <authorList>
            <person name="Kucharzyk K."/>
            <person name="Murdoch R.W."/>
            <person name="Higgins S."/>
            <person name="Loffler F."/>
        </authorList>
    </citation>
    <scope>NUCLEOTIDE SEQUENCE</scope>
</reference>
<feature type="transmembrane region" description="Helical" evidence="1">
    <location>
        <begin position="37"/>
        <end position="56"/>
    </location>
</feature>
<accession>A0A645FFK0</accession>
<gene>
    <name evidence="2" type="ORF">SDC9_158575</name>
</gene>
<feature type="transmembrane region" description="Helical" evidence="1">
    <location>
        <begin position="12"/>
        <end position="31"/>
    </location>
</feature>
<dbReference type="EMBL" id="VSSQ01057472">
    <property type="protein sequence ID" value="MPN11274.1"/>
    <property type="molecule type" value="Genomic_DNA"/>
</dbReference>
<dbReference type="AlphaFoldDB" id="A0A645FFK0"/>
<evidence type="ECO:0000256" key="1">
    <source>
        <dbReference type="SAM" id="Phobius"/>
    </source>
</evidence>
<evidence type="ECO:0000313" key="2">
    <source>
        <dbReference type="EMBL" id="MPN11274.1"/>
    </source>
</evidence>
<proteinExistence type="predicted"/>
<feature type="transmembrane region" description="Helical" evidence="1">
    <location>
        <begin position="63"/>
        <end position="81"/>
    </location>
</feature>
<keyword evidence="1" id="KW-0812">Transmembrane</keyword>